<dbReference type="InterPro" id="IPR050570">
    <property type="entry name" value="Cell_wall_metabolism_enzyme"/>
</dbReference>
<keyword evidence="5" id="KW-1185">Reference proteome</keyword>
<keyword evidence="2" id="KW-1133">Transmembrane helix</keyword>
<reference evidence="4 5" key="2">
    <citation type="submission" date="2020-03" db="EMBL/GenBank/DDBJ databases">
        <title>Campylobacter portucalensis sp. nov., a new species of Campylobacter isolated from the reproductive tract of bulls.</title>
        <authorList>
            <person name="Silva M.F."/>
            <person name="Pereira G."/>
            <person name="Carneiro C."/>
            <person name="Hemphill A."/>
            <person name="Mateus L."/>
            <person name="Lopes-Da-Costa L."/>
            <person name="Silva E."/>
        </authorList>
    </citation>
    <scope>NUCLEOTIDE SEQUENCE [LARGE SCALE GENOMIC DNA]</scope>
    <source>
        <strain evidence="4 5">FMV-PI01</strain>
    </source>
</reference>
<organism evidence="4 5">
    <name type="scientific">Campylobacter portucalensis</name>
    <dbReference type="NCBI Taxonomy" id="2608384"/>
    <lineage>
        <taxon>Bacteria</taxon>
        <taxon>Pseudomonadati</taxon>
        <taxon>Campylobacterota</taxon>
        <taxon>Epsilonproteobacteria</taxon>
        <taxon>Campylobacterales</taxon>
        <taxon>Campylobacteraceae</taxon>
        <taxon>Campylobacter</taxon>
    </lineage>
</organism>
<evidence type="ECO:0000259" key="3">
    <source>
        <dbReference type="Pfam" id="PF01551"/>
    </source>
</evidence>
<feature type="transmembrane region" description="Helical" evidence="2">
    <location>
        <begin position="9"/>
        <end position="26"/>
    </location>
</feature>
<dbReference type="Gene3D" id="2.70.70.10">
    <property type="entry name" value="Glucose Permease (Domain IIA)"/>
    <property type="match status" value="1"/>
</dbReference>
<keyword evidence="2" id="KW-0812">Transmembrane</keyword>
<protein>
    <submittedName>
        <fullName evidence="4">M23 family metallopeptidase</fullName>
    </submittedName>
</protein>
<keyword evidence="1" id="KW-0732">Signal</keyword>
<evidence type="ECO:0000313" key="5">
    <source>
        <dbReference type="Proteomes" id="UP000476338"/>
    </source>
</evidence>
<dbReference type="RefSeq" id="WP_154570107.1">
    <property type="nucleotide sequence ID" value="NZ_VWSJ01000002.1"/>
</dbReference>
<reference evidence="4 5" key="1">
    <citation type="submission" date="2019-09" db="EMBL/GenBank/DDBJ databases">
        <authorList>
            <person name="Silva M."/>
            <person name="Pereira G."/>
            <person name="Lopes-Da-Costa L."/>
            <person name="Silva E."/>
        </authorList>
    </citation>
    <scope>NUCLEOTIDE SEQUENCE [LARGE SCALE GENOMIC DNA]</scope>
    <source>
        <strain evidence="4 5">FMV-PI01</strain>
    </source>
</reference>
<dbReference type="InterPro" id="IPR011055">
    <property type="entry name" value="Dup_hybrid_motif"/>
</dbReference>
<dbReference type="GO" id="GO:0004222">
    <property type="term" value="F:metalloendopeptidase activity"/>
    <property type="evidence" value="ECO:0007669"/>
    <property type="project" value="TreeGrafter"/>
</dbReference>
<dbReference type="AlphaFoldDB" id="A0A6L5WHW7"/>
<dbReference type="CDD" id="cd12797">
    <property type="entry name" value="M23_peptidase"/>
    <property type="match status" value="1"/>
</dbReference>
<comment type="caution">
    <text evidence="4">The sequence shown here is derived from an EMBL/GenBank/DDBJ whole genome shotgun (WGS) entry which is preliminary data.</text>
</comment>
<dbReference type="Pfam" id="PF01551">
    <property type="entry name" value="Peptidase_M23"/>
    <property type="match status" value="1"/>
</dbReference>
<gene>
    <name evidence="4" type="ORF">F1B92_01275</name>
</gene>
<evidence type="ECO:0000256" key="2">
    <source>
        <dbReference type="SAM" id="Phobius"/>
    </source>
</evidence>
<name>A0A6L5WHW7_9BACT</name>
<sequence length="455" mass="52037">MRKKSFSGFVYIFFIVAILGGIYYVYSSKIFERNSPTISLPNHIFWNLKTPLKIKVEDESGIKRLKIFLSDGSKKITIVNQKFSTIEKVLNFKIEIPKGSILDKNSNYQLEIEITDNSKWNFFQGNKLLSFTNIIVDTKSPDVYVLNNSYKITKGGSAAVVFKASDKTLKNIYIQTNSGRKFQVVPFYKDGYYASIIAWPIKDKNFKAYIVANDMAGNEKKIDIRYYLQDKIYKTSEINLNDDFLNGKITDLLNEYAQNPDNYQGVEKFKFINETLRDKNENLIYQKTSNIKEAKIDNFFIKPFYPLKNGAAVASFGDHRIYKKDGVEVSQSWHLGLDLASVANAEIKTSNNAKVVFSENNGIYGLNLGIYHGFGIYTIYGHCSSILVNENDEIKDGDVIANTGYSGLAFGDHLHFGVLVQGVEVRPEEWMDKKWMNENIFQILENSKKLIDNKK</sequence>
<keyword evidence="2" id="KW-0472">Membrane</keyword>
<dbReference type="EMBL" id="VWSJ01000002">
    <property type="protein sequence ID" value="MSN95837.1"/>
    <property type="molecule type" value="Genomic_DNA"/>
</dbReference>
<evidence type="ECO:0000313" key="4">
    <source>
        <dbReference type="EMBL" id="MSN95837.1"/>
    </source>
</evidence>
<dbReference type="PANTHER" id="PTHR21666:SF289">
    <property type="entry name" value="L-ALA--D-GLU ENDOPEPTIDASE"/>
    <property type="match status" value="1"/>
</dbReference>
<dbReference type="PANTHER" id="PTHR21666">
    <property type="entry name" value="PEPTIDASE-RELATED"/>
    <property type="match status" value="1"/>
</dbReference>
<feature type="domain" description="M23ase beta-sheet core" evidence="3">
    <location>
        <begin position="334"/>
        <end position="427"/>
    </location>
</feature>
<evidence type="ECO:0000256" key="1">
    <source>
        <dbReference type="ARBA" id="ARBA00022729"/>
    </source>
</evidence>
<accession>A0A6L5WHW7</accession>
<dbReference type="Proteomes" id="UP000476338">
    <property type="component" value="Unassembled WGS sequence"/>
</dbReference>
<proteinExistence type="predicted"/>
<dbReference type="InterPro" id="IPR016047">
    <property type="entry name" value="M23ase_b-sheet_dom"/>
</dbReference>
<dbReference type="SUPFAM" id="SSF51261">
    <property type="entry name" value="Duplicated hybrid motif"/>
    <property type="match status" value="1"/>
</dbReference>